<evidence type="ECO:0000256" key="4">
    <source>
        <dbReference type="ARBA" id="ARBA00023163"/>
    </source>
</evidence>
<dbReference type="SUPFAM" id="SSF46785">
    <property type="entry name" value="Winged helix' DNA-binding domain"/>
    <property type="match status" value="1"/>
</dbReference>
<dbReference type="CDD" id="cd08471">
    <property type="entry name" value="PBP2_CrgA_like_2"/>
    <property type="match status" value="1"/>
</dbReference>
<proteinExistence type="inferred from homology"/>
<evidence type="ECO:0000256" key="1">
    <source>
        <dbReference type="ARBA" id="ARBA00009437"/>
    </source>
</evidence>
<dbReference type="Gene3D" id="1.10.10.10">
    <property type="entry name" value="Winged helix-like DNA-binding domain superfamily/Winged helix DNA-binding domain"/>
    <property type="match status" value="1"/>
</dbReference>
<dbReference type="PANTHER" id="PTHR30537:SF5">
    <property type="entry name" value="HTH-TYPE TRANSCRIPTIONAL ACTIVATOR TTDR-RELATED"/>
    <property type="match status" value="1"/>
</dbReference>
<dbReference type="Pfam" id="PF03466">
    <property type="entry name" value="LysR_substrate"/>
    <property type="match status" value="1"/>
</dbReference>
<organism evidence="6 7">
    <name type="scientific">Pseudomonas benzenivorans</name>
    <dbReference type="NCBI Taxonomy" id="556533"/>
    <lineage>
        <taxon>Bacteria</taxon>
        <taxon>Pseudomonadati</taxon>
        <taxon>Pseudomonadota</taxon>
        <taxon>Gammaproteobacteria</taxon>
        <taxon>Pseudomonadales</taxon>
        <taxon>Pseudomonadaceae</taxon>
        <taxon>Pseudomonas</taxon>
    </lineage>
</organism>
<dbReference type="RefSeq" id="WP_318643089.1">
    <property type="nucleotide sequence ID" value="NZ_CP137892.1"/>
</dbReference>
<dbReference type="Pfam" id="PF00126">
    <property type="entry name" value="HTH_1"/>
    <property type="match status" value="1"/>
</dbReference>
<evidence type="ECO:0000259" key="5">
    <source>
        <dbReference type="PROSITE" id="PS50931"/>
    </source>
</evidence>
<dbReference type="Proteomes" id="UP001305928">
    <property type="component" value="Chromosome"/>
</dbReference>
<protein>
    <submittedName>
        <fullName evidence="6">LysR family transcriptional regulator</fullName>
    </submittedName>
</protein>
<dbReference type="EMBL" id="CP137892">
    <property type="protein sequence ID" value="WPC04206.1"/>
    <property type="molecule type" value="Genomic_DNA"/>
</dbReference>
<dbReference type="InterPro" id="IPR005119">
    <property type="entry name" value="LysR_subst-bd"/>
</dbReference>
<evidence type="ECO:0000313" key="6">
    <source>
        <dbReference type="EMBL" id="WPC04206.1"/>
    </source>
</evidence>
<dbReference type="InterPro" id="IPR058163">
    <property type="entry name" value="LysR-type_TF_proteobact-type"/>
</dbReference>
<dbReference type="InterPro" id="IPR000847">
    <property type="entry name" value="LysR_HTH_N"/>
</dbReference>
<keyword evidence="2" id="KW-0805">Transcription regulation</keyword>
<keyword evidence="4" id="KW-0804">Transcription</keyword>
<dbReference type="InterPro" id="IPR036388">
    <property type="entry name" value="WH-like_DNA-bd_sf"/>
</dbReference>
<dbReference type="InterPro" id="IPR036390">
    <property type="entry name" value="WH_DNA-bd_sf"/>
</dbReference>
<reference evidence="6 7" key="1">
    <citation type="submission" date="2023-11" db="EMBL/GenBank/DDBJ databases">
        <title>Complete genome of Pseudomonas benzenivorans BA3361.</title>
        <authorList>
            <person name="Shin S.Y."/>
            <person name="Song J."/>
            <person name="Kang H."/>
        </authorList>
    </citation>
    <scope>NUCLEOTIDE SEQUENCE [LARGE SCALE GENOMIC DNA]</scope>
    <source>
        <strain evidence="6 7">HNIBRBA3361</strain>
    </source>
</reference>
<evidence type="ECO:0000256" key="3">
    <source>
        <dbReference type="ARBA" id="ARBA00023125"/>
    </source>
</evidence>
<sequence length="299" mass="32533">MDRYQELRVFEAVAEARGLAAAARRLGLSAPTVTRAIGALEGRLGVALLARGPRGVTLTEAGEGFLVDCRRILAQVAEAEASACGLHVEARGRLHLVVPLLFGQQVLTPILLDYLGAYPEVQIFAQYRDGVPNLQEEGVDVAIAVGALADSSLFARRVGAVRRIVCASPAYLAEQGEPRQPAELTDHRLIHSSADSRLPEWRFVEQGRWRTLGFVPRLSCATDQAAIAAACGGAGLTRCMSYQVHGLLQQGQLRRVLSDFEPPELPVQLVYREGRRAAARVRSFVDFAVRRLREHPALG</sequence>
<dbReference type="SUPFAM" id="SSF53850">
    <property type="entry name" value="Periplasmic binding protein-like II"/>
    <property type="match status" value="1"/>
</dbReference>
<comment type="similarity">
    <text evidence="1">Belongs to the LysR transcriptional regulatory family.</text>
</comment>
<keyword evidence="7" id="KW-1185">Reference proteome</keyword>
<evidence type="ECO:0000313" key="7">
    <source>
        <dbReference type="Proteomes" id="UP001305928"/>
    </source>
</evidence>
<dbReference type="Gene3D" id="3.40.190.290">
    <property type="match status" value="1"/>
</dbReference>
<evidence type="ECO:0000256" key="2">
    <source>
        <dbReference type="ARBA" id="ARBA00023015"/>
    </source>
</evidence>
<dbReference type="PANTHER" id="PTHR30537">
    <property type="entry name" value="HTH-TYPE TRANSCRIPTIONAL REGULATOR"/>
    <property type="match status" value="1"/>
</dbReference>
<name>A0ABZ0PTJ5_9PSED</name>
<feature type="domain" description="HTH lysR-type" evidence="5">
    <location>
        <begin position="1"/>
        <end position="59"/>
    </location>
</feature>
<gene>
    <name evidence="6" type="ORF">SBP02_15705</name>
</gene>
<keyword evidence="3" id="KW-0238">DNA-binding</keyword>
<accession>A0ABZ0PTJ5</accession>
<dbReference type="PROSITE" id="PS50931">
    <property type="entry name" value="HTH_LYSR"/>
    <property type="match status" value="1"/>
</dbReference>